<evidence type="ECO:0000313" key="2">
    <source>
        <dbReference type="Proteomes" id="UP001054252"/>
    </source>
</evidence>
<protein>
    <submittedName>
        <fullName evidence="1">Uncharacterized protein</fullName>
    </submittedName>
</protein>
<organism evidence="1 2">
    <name type="scientific">Rubroshorea leprosula</name>
    <dbReference type="NCBI Taxonomy" id="152421"/>
    <lineage>
        <taxon>Eukaryota</taxon>
        <taxon>Viridiplantae</taxon>
        <taxon>Streptophyta</taxon>
        <taxon>Embryophyta</taxon>
        <taxon>Tracheophyta</taxon>
        <taxon>Spermatophyta</taxon>
        <taxon>Magnoliopsida</taxon>
        <taxon>eudicotyledons</taxon>
        <taxon>Gunneridae</taxon>
        <taxon>Pentapetalae</taxon>
        <taxon>rosids</taxon>
        <taxon>malvids</taxon>
        <taxon>Malvales</taxon>
        <taxon>Dipterocarpaceae</taxon>
        <taxon>Rubroshorea</taxon>
    </lineage>
</organism>
<sequence length="66" mass="7021">MPNSGMESSVSSKFLLSNVQVPSPTMDTTSLNSAQAAEYEDAESGAFVFASMSKYILSGAFVFPLF</sequence>
<accession>A0AAV5MQ04</accession>
<evidence type="ECO:0000313" key="1">
    <source>
        <dbReference type="EMBL" id="GKV51905.1"/>
    </source>
</evidence>
<keyword evidence="2" id="KW-1185">Reference proteome</keyword>
<name>A0AAV5MQ04_9ROSI</name>
<dbReference type="EMBL" id="BPVZ01000562">
    <property type="protein sequence ID" value="GKV51905.1"/>
    <property type="molecule type" value="Genomic_DNA"/>
</dbReference>
<gene>
    <name evidence="1" type="ORF">SLEP1_g58523</name>
</gene>
<proteinExistence type="predicted"/>
<dbReference type="Proteomes" id="UP001054252">
    <property type="component" value="Unassembled WGS sequence"/>
</dbReference>
<dbReference type="AlphaFoldDB" id="A0AAV5MQ04"/>
<comment type="caution">
    <text evidence="1">The sequence shown here is derived from an EMBL/GenBank/DDBJ whole genome shotgun (WGS) entry which is preliminary data.</text>
</comment>
<reference evidence="1 2" key="1">
    <citation type="journal article" date="2021" name="Commun. Biol.">
        <title>The genome of Shorea leprosula (Dipterocarpaceae) highlights the ecological relevance of drought in aseasonal tropical rainforests.</title>
        <authorList>
            <person name="Ng K.K.S."/>
            <person name="Kobayashi M.J."/>
            <person name="Fawcett J.A."/>
            <person name="Hatakeyama M."/>
            <person name="Paape T."/>
            <person name="Ng C.H."/>
            <person name="Ang C.C."/>
            <person name="Tnah L.H."/>
            <person name="Lee C.T."/>
            <person name="Nishiyama T."/>
            <person name="Sese J."/>
            <person name="O'Brien M.J."/>
            <person name="Copetti D."/>
            <person name="Mohd Noor M.I."/>
            <person name="Ong R.C."/>
            <person name="Putra M."/>
            <person name="Sireger I.Z."/>
            <person name="Indrioko S."/>
            <person name="Kosugi Y."/>
            <person name="Izuno A."/>
            <person name="Isagi Y."/>
            <person name="Lee S.L."/>
            <person name="Shimizu K.K."/>
        </authorList>
    </citation>
    <scope>NUCLEOTIDE SEQUENCE [LARGE SCALE GENOMIC DNA]</scope>
    <source>
        <strain evidence="1">214</strain>
    </source>
</reference>